<dbReference type="GO" id="GO:0006281">
    <property type="term" value="P:DNA repair"/>
    <property type="evidence" value="ECO:0007669"/>
    <property type="project" value="InterPro"/>
</dbReference>
<evidence type="ECO:0000259" key="10">
    <source>
        <dbReference type="Pfam" id="PF10141"/>
    </source>
</evidence>
<dbReference type="Proteomes" id="UP000315636">
    <property type="component" value="Unassembled WGS sequence"/>
</dbReference>
<feature type="region of interest" description="Disordered" evidence="7">
    <location>
        <begin position="778"/>
        <end position="798"/>
    </location>
</feature>
<evidence type="ECO:0000313" key="12">
    <source>
        <dbReference type="EMBL" id="SMO38603.1"/>
    </source>
</evidence>
<dbReference type="GO" id="GO:0008409">
    <property type="term" value="F:5'-3' exonuclease activity"/>
    <property type="evidence" value="ECO:0007669"/>
    <property type="project" value="InterPro"/>
</dbReference>
<dbReference type="Pfam" id="PF02272">
    <property type="entry name" value="DHHA1"/>
    <property type="match status" value="1"/>
</dbReference>
<dbReference type="Gene3D" id="3.10.310.30">
    <property type="match status" value="1"/>
</dbReference>
<evidence type="ECO:0000256" key="7">
    <source>
        <dbReference type="SAM" id="MobiDB-lite"/>
    </source>
</evidence>
<keyword evidence="6" id="KW-0175">Coiled coil</keyword>
<keyword evidence="13" id="KW-1185">Reference proteome</keyword>
<dbReference type="Pfam" id="PF01368">
    <property type="entry name" value="DHH"/>
    <property type="match status" value="1"/>
</dbReference>
<reference evidence="12 13" key="1">
    <citation type="submission" date="2017-05" db="EMBL/GenBank/DDBJ databases">
        <authorList>
            <person name="Varghese N."/>
            <person name="Submissions S."/>
        </authorList>
    </citation>
    <scope>NUCLEOTIDE SEQUENCE [LARGE SCALE GENOMIC DNA]</scope>
    <source>
        <strain evidence="12 13">DSM 45474</strain>
    </source>
</reference>
<dbReference type="InterPro" id="IPR051673">
    <property type="entry name" value="SSDNA_exonuclease_RecJ"/>
</dbReference>
<keyword evidence="3" id="KW-0540">Nuclease</keyword>
<organism evidence="12 13">
    <name type="scientific">Melghirimyces algeriensis</name>
    <dbReference type="NCBI Taxonomy" id="910412"/>
    <lineage>
        <taxon>Bacteria</taxon>
        <taxon>Bacillati</taxon>
        <taxon>Bacillota</taxon>
        <taxon>Bacilli</taxon>
        <taxon>Bacillales</taxon>
        <taxon>Thermoactinomycetaceae</taxon>
        <taxon>Melghirimyces</taxon>
    </lineage>
</organism>
<protein>
    <recommendedName>
        <fullName evidence="2">Single-stranded-DNA-specific exonuclease RecJ</fullName>
    </recommendedName>
</protein>
<feature type="domain" description="DDH" evidence="8">
    <location>
        <begin position="86"/>
        <end position="230"/>
    </location>
</feature>
<dbReference type="Gene3D" id="3.90.1640.30">
    <property type="match status" value="1"/>
</dbReference>
<dbReference type="InterPro" id="IPR041122">
    <property type="entry name" value="RecJ_OB"/>
</dbReference>
<keyword evidence="5 12" id="KW-0269">Exonuclease</keyword>
<evidence type="ECO:0000256" key="4">
    <source>
        <dbReference type="ARBA" id="ARBA00022801"/>
    </source>
</evidence>
<evidence type="ECO:0000256" key="2">
    <source>
        <dbReference type="ARBA" id="ARBA00019841"/>
    </source>
</evidence>
<dbReference type="InterPro" id="IPR001667">
    <property type="entry name" value="DDH_dom"/>
</dbReference>
<dbReference type="Pfam" id="PF10141">
    <property type="entry name" value="ssDNA-exonuc_C"/>
    <property type="match status" value="1"/>
</dbReference>
<sequence length="798" mass="90054">MNHRMLRSKTRWKPVEADASRVQKLVDELGVYPLTARLLVNRGLTEPDQARRFLYVSEKDFHDPFLMDGMQKAVERIRDALDRQEKILIYGDYDADGVSSTSLMMKVFQSLDADVDYYIPNRFTEGYGLNEKALEKAKERGVQLVVSVDTGISAVNEAKRAKELNLDLIITDHHEPPEHLPDAFAVINPKKPGCSYPYDQLAGVGVALKLAQALLDRLPEEVLDIAALGTIADLVPLMDENRVIASLGLIQMNQRLNVGLSALMDVSGVSQEVGAGHVGFSLAPRINASGRLDTAATAVELLLTTDPKKARSIAEELDRMNRERQKLVEEIAQEACAMVESEPEKHQRFILVAAPGWNVGVIGIVASRLVEKYYRPTIVLGMDEESGIAKGSARSIAGLDIYRALTACSDLLPHFGGHEMAAGMSLPQEDLPELHRRLDRIAGEWLQEEDYIPLSQVEADLSLSEVDIPLIEELDRLAPYGEGNRTPRFRLKKAELSRLQRIGREKSHMKLAVTDGNHSLEAVGFGMGELADEIAPLSQLEIVGELSINEWNNRRLPQLMIRDLSVPHLQVFDWRSNRDQSDGFRRLAKRTESLFMIGEKKNYPWLSQGRAVAWERLEQEMVAEFSEPVRYLILVDLPPSMQVFQNLLRNLPDLERLYFAFGDAELDGTLSRTPDREQFKQLYAYLLQKKKLRISFDRKRLARWTGLSPQWISFMIQVFEELEFVRVSGDQMEVVSRPAKRPLTESPLFCKQQEREQVQHALVYSSYRDLCHMITSLRSSDPNGGGADDGLQRKDSGD</sequence>
<proteinExistence type="inferred from homology"/>
<feature type="coiled-coil region" evidence="6">
    <location>
        <begin position="310"/>
        <end position="337"/>
    </location>
</feature>
<feature type="domain" description="RecJ OB" evidence="11">
    <location>
        <begin position="458"/>
        <end position="563"/>
    </location>
</feature>
<feature type="domain" description="DHHA1" evidence="9">
    <location>
        <begin position="351"/>
        <end position="442"/>
    </location>
</feature>
<evidence type="ECO:0000256" key="3">
    <source>
        <dbReference type="ARBA" id="ARBA00022722"/>
    </source>
</evidence>
<evidence type="ECO:0000259" key="8">
    <source>
        <dbReference type="Pfam" id="PF01368"/>
    </source>
</evidence>
<evidence type="ECO:0000259" key="9">
    <source>
        <dbReference type="Pfam" id="PF02272"/>
    </source>
</evidence>
<evidence type="ECO:0000256" key="5">
    <source>
        <dbReference type="ARBA" id="ARBA00022839"/>
    </source>
</evidence>
<dbReference type="GO" id="GO:0006310">
    <property type="term" value="P:DNA recombination"/>
    <property type="evidence" value="ECO:0007669"/>
    <property type="project" value="InterPro"/>
</dbReference>
<dbReference type="InterPro" id="IPR018779">
    <property type="entry name" value="RecJ_C"/>
</dbReference>
<dbReference type="SUPFAM" id="SSF64182">
    <property type="entry name" value="DHH phosphoesterases"/>
    <property type="match status" value="1"/>
</dbReference>
<accession>A0A521AUT9</accession>
<dbReference type="AlphaFoldDB" id="A0A521AUT9"/>
<gene>
    <name evidence="12" type="ORF">SAMN06264849_101357</name>
</gene>
<keyword evidence="4" id="KW-0378">Hydrolase</keyword>
<dbReference type="Pfam" id="PF17768">
    <property type="entry name" value="RecJ_OB"/>
    <property type="match status" value="1"/>
</dbReference>
<dbReference type="InterPro" id="IPR003156">
    <property type="entry name" value="DHHA1_dom"/>
</dbReference>
<dbReference type="PANTHER" id="PTHR30255">
    <property type="entry name" value="SINGLE-STRANDED-DNA-SPECIFIC EXONUCLEASE RECJ"/>
    <property type="match status" value="1"/>
</dbReference>
<dbReference type="PANTHER" id="PTHR30255:SF2">
    <property type="entry name" value="SINGLE-STRANDED-DNA-SPECIFIC EXONUCLEASE RECJ"/>
    <property type="match status" value="1"/>
</dbReference>
<evidence type="ECO:0000313" key="13">
    <source>
        <dbReference type="Proteomes" id="UP000315636"/>
    </source>
</evidence>
<dbReference type="InterPro" id="IPR038763">
    <property type="entry name" value="DHH_sf"/>
</dbReference>
<comment type="similarity">
    <text evidence="1">Belongs to the RecJ family.</text>
</comment>
<dbReference type="GO" id="GO:0003676">
    <property type="term" value="F:nucleic acid binding"/>
    <property type="evidence" value="ECO:0007669"/>
    <property type="project" value="InterPro"/>
</dbReference>
<dbReference type="InterPro" id="IPR004610">
    <property type="entry name" value="RecJ"/>
</dbReference>
<name>A0A521AUT9_9BACL</name>
<evidence type="ECO:0000256" key="1">
    <source>
        <dbReference type="ARBA" id="ARBA00005915"/>
    </source>
</evidence>
<feature type="domain" description="Single-stranded-DNA-specific exonuclease RecJ C-terminal" evidence="10">
    <location>
        <begin position="570"/>
        <end position="770"/>
    </location>
</feature>
<dbReference type="NCBIfam" id="TIGR00644">
    <property type="entry name" value="recJ"/>
    <property type="match status" value="1"/>
</dbReference>
<dbReference type="EMBL" id="FXTI01000001">
    <property type="protein sequence ID" value="SMO38603.1"/>
    <property type="molecule type" value="Genomic_DNA"/>
</dbReference>
<evidence type="ECO:0000256" key="6">
    <source>
        <dbReference type="SAM" id="Coils"/>
    </source>
</evidence>
<evidence type="ECO:0000259" key="11">
    <source>
        <dbReference type="Pfam" id="PF17768"/>
    </source>
</evidence>